<dbReference type="Proteomes" id="UP001184853">
    <property type="component" value="Unassembled WGS sequence"/>
</dbReference>
<accession>A0ABU1LEI5</accession>
<evidence type="ECO:0000313" key="2">
    <source>
        <dbReference type="Proteomes" id="UP001184853"/>
    </source>
</evidence>
<reference evidence="1 2" key="1">
    <citation type="submission" date="2023-07" db="EMBL/GenBank/DDBJ databases">
        <title>Sorghum-associated microbial communities from plants grown in Nebraska, USA.</title>
        <authorList>
            <person name="Schachtman D."/>
        </authorList>
    </citation>
    <scope>NUCLEOTIDE SEQUENCE [LARGE SCALE GENOMIC DNA]</scope>
    <source>
        <strain evidence="1 2">DS1709</strain>
    </source>
</reference>
<gene>
    <name evidence="1" type="ORF">J2781_002057</name>
</gene>
<name>A0ABU1LEI5_9FLAO</name>
<proteinExistence type="predicted"/>
<comment type="caution">
    <text evidence="1">The sequence shown here is derived from an EMBL/GenBank/DDBJ whole genome shotgun (WGS) entry which is preliminary data.</text>
</comment>
<sequence length="68" mass="8184">MDLPIFHTILRFFQDENIVDISMFKLMGYNPSPDCNDILFLNGFEKKRWRKRYSGKRDKASNKNLKQL</sequence>
<dbReference type="RefSeq" id="WP_115982999.1">
    <property type="nucleotide sequence ID" value="NZ_JAVDQS010000004.1"/>
</dbReference>
<protein>
    <submittedName>
        <fullName evidence="1">Uncharacterized protein</fullName>
    </submittedName>
</protein>
<organism evidence="1 2">
    <name type="scientific">Chryseobacterium geocarposphaerae</name>
    <dbReference type="NCBI Taxonomy" id="1416776"/>
    <lineage>
        <taxon>Bacteria</taxon>
        <taxon>Pseudomonadati</taxon>
        <taxon>Bacteroidota</taxon>
        <taxon>Flavobacteriia</taxon>
        <taxon>Flavobacteriales</taxon>
        <taxon>Weeksellaceae</taxon>
        <taxon>Chryseobacterium group</taxon>
        <taxon>Chryseobacterium</taxon>
    </lineage>
</organism>
<dbReference type="EMBL" id="JAVDQS010000004">
    <property type="protein sequence ID" value="MDR6405133.1"/>
    <property type="molecule type" value="Genomic_DNA"/>
</dbReference>
<evidence type="ECO:0000313" key="1">
    <source>
        <dbReference type="EMBL" id="MDR6405133.1"/>
    </source>
</evidence>
<keyword evidence="2" id="KW-1185">Reference proteome</keyword>